<keyword evidence="1" id="KW-0812">Transmembrane</keyword>
<dbReference type="Proteomes" id="UP000808914">
    <property type="component" value="Unassembled WGS sequence"/>
</dbReference>
<name>A0ABS2PZT0_9BACL</name>
<comment type="caution">
    <text evidence="2">The sequence shown here is derived from an EMBL/GenBank/DDBJ whole genome shotgun (WGS) entry which is preliminary data.</text>
</comment>
<evidence type="ECO:0000313" key="3">
    <source>
        <dbReference type="Proteomes" id="UP000808914"/>
    </source>
</evidence>
<accession>A0ABS2PZT0</accession>
<keyword evidence="1" id="KW-0472">Membrane</keyword>
<gene>
    <name evidence="2" type="ORF">JOD45_001286</name>
</gene>
<feature type="transmembrane region" description="Helical" evidence="1">
    <location>
        <begin position="9"/>
        <end position="30"/>
    </location>
</feature>
<feature type="transmembrane region" description="Helical" evidence="1">
    <location>
        <begin position="36"/>
        <end position="55"/>
    </location>
</feature>
<reference evidence="2 3" key="1">
    <citation type="submission" date="2021-01" db="EMBL/GenBank/DDBJ databases">
        <title>Genomic Encyclopedia of Type Strains, Phase IV (KMG-IV): sequencing the most valuable type-strain genomes for metagenomic binning, comparative biology and taxonomic classification.</title>
        <authorList>
            <person name="Goeker M."/>
        </authorList>
    </citation>
    <scope>NUCLEOTIDE SEQUENCE [LARGE SCALE GENOMIC DNA]</scope>
    <source>
        <strain evidence="2 3">DSM 28236</strain>
    </source>
</reference>
<proteinExistence type="predicted"/>
<sequence length="62" mass="7396">MKNLIWKYILLYIIGSILLGVVVFFLGYIVPLQYQSLVRFIFSATWLIIVTVLYIKERKKQE</sequence>
<organism evidence="2 3">
    <name type="scientific">Scopulibacillus daqui</name>
    <dbReference type="NCBI Taxonomy" id="1469162"/>
    <lineage>
        <taxon>Bacteria</taxon>
        <taxon>Bacillati</taxon>
        <taxon>Bacillota</taxon>
        <taxon>Bacilli</taxon>
        <taxon>Bacillales</taxon>
        <taxon>Sporolactobacillaceae</taxon>
        <taxon>Scopulibacillus</taxon>
    </lineage>
</organism>
<dbReference type="EMBL" id="JAFBER010000006">
    <property type="protein sequence ID" value="MBM7645075.1"/>
    <property type="molecule type" value="Genomic_DNA"/>
</dbReference>
<keyword evidence="3" id="KW-1185">Reference proteome</keyword>
<evidence type="ECO:0000313" key="2">
    <source>
        <dbReference type="EMBL" id="MBM7645075.1"/>
    </source>
</evidence>
<protein>
    <submittedName>
        <fullName evidence="2">Uncharacterized protein</fullName>
    </submittedName>
</protein>
<keyword evidence="1" id="KW-1133">Transmembrane helix</keyword>
<evidence type="ECO:0000256" key="1">
    <source>
        <dbReference type="SAM" id="Phobius"/>
    </source>
</evidence>